<gene>
    <name evidence="5" type="ORF">SNE40_005797</name>
</gene>
<dbReference type="PANTHER" id="PTHR22576">
    <property type="entry name" value="MUCOSA ASSOCIATED LYMPHOID TISSUE LYMPHOMA TRANSLOCATION PROTEIN 1/PARACASPASE"/>
    <property type="match status" value="1"/>
</dbReference>
<dbReference type="InterPro" id="IPR002138">
    <property type="entry name" value="Pept_C14_p10"/>
</dbReference>
<dbReference type="InterPro" id="IPR029030">
    <property type="entry name" value="Caspase-like_dom_sf"/>
</dbReference>
<dbReference type="PANTHER" id="PTHR22576:SF41">
    <property type="entry name" value="CASPASE 14, APOPTOSIS-RELATED CYSTEINE PEPTIDASE"/>
    <property type="match status" value="1"/>
</dbReference>
<dbReference type="EMBL" id="JAZGQO010000004">
    <property type="protein sequence ID" value="KAK6187864.1"/>
    <property type="molecule type" value="Genomic_DNA"/>
</dbReference>
<accession>A0AAN8KB86</accession>
<feature type="domain" description="Caspase family p10" evidence="3">
    <location>
        <begin position="208"/>
        <end position="302"/>
    </location>
</feature>
<organism evidence="5 6">
    <name type="scientific">Patella caerulea</name>
    <name type="common">Rayed Mediterranean limpet</name>
    <dbReference type="NCBI Taxonomy" id="87958"/>
    <lineage>
        <taxon>Eukaryota</taxon>
        <taxon>Metazoa</taxon>
        <taxon>Spiralia</taxon>
        <taxon>Lophotrochozoa</taxon>
        <taxon>Mollusca</taxon>
        <taxon>Gastropoda</taxon>
        <taxon>Patellogastropoda</taxon>
        <taxon>Patelloidea</taxon>
        <taxon>Patellidae</taxon>
        <taxon>Patella</taxon>
    </lineage>
</organism>
<dbReference type="Gene3D" id="3.40.50.1460">
    <property type="match status" value="1"/>
</dbReference>
<protein>
    <recommendedName>
        <fullName evidence="7">Caspase-3</fullName>
    </recommendedName>
</protein>
<dbReference type="PRINTS" id="PR00376">
    <property type="entry name" value="IL1BCENZYME"/>
</dbReference>
<dbReference type="SMART" id="SM00115">
    <property type="entry name" value="CASc"/>
    <property type="match status" value="1"/>
</dbReference>
<dbReference type="GO" id="GO:0006508">
    <property type="term" value="P:proteolysis"/>
    <property type="evidence" value="ECO:0007669"/>
    <property type="project" value="InterPro"/>
</dbReference>
<comment type="similarity">
    <text evidence="1 2">Belongs to the peptidase C14A family.</text>
</comment>
<name>A0AAN8KB86_PATCE</name>
<dbReference type="PROSITE" id="PS50208">
    <property type="entry name" value="CASPASE_P20"/>
    <property type="match status" value="1"/>
</dbReference>
<evidence type="ECO:0008006" key="7">
    <source>
        <dbReference type="Google" id="ProtNLM"/>
    </source>
</evidence>
<dbReference type="AlphaFoldDB" id="A0AAN8KB86"/>
<evidence type="ECO:0000313" key="6">
    <source>
        <dbReference type="Proteomes" id="UP001347796"/>
    </source>
</evidence>
<dbReference type="GO" id="GO:0004197">
    <property type="term" value="F:cysteine-type endopeptidase activity"/>
    <property type="evidence" value="ECO:0007669"/>
    <property type="project" value="InterPro"/>
</dbReference>
<dbReference type="InterPro" id="IPR015917">
    <property type="entry name" value="Pept_C14A"/>
</dbReference>
<evidence type="ECO:0000259" key="4">
    <source>
        <dbReference type="PROSITE" id="PS50208"/>
    </source>
</evidence>
<dbReference type="InterPro" id="IPR052039">
    <property type="entry name" value="Caspase-related_regulators"/>
</dbReference>
<evidence type="ECO:0000313" key="5">
    <source>
        <dbReference type="EMBL" id="KAK6187864.1"/>
    </source>
</evidence>
<evidence type="ECO:0000256" key="2">
    <source>
        <dbReference type="RuleBase" id="RU003971"/>
    </source>
</evidence>
<proteinExistence type="inferred from homology"/>
<evidence type="ECO:0000256" key="1">
    <source>
        <dbReference type="ARBA" id="ARBA00010134"/>
    </source>
</evidence>
<dbReference type="SUPFAM" id="SSF52129">
    <property type="entry name" value="Caspase-like"/>
    <property type="match status" value="1"/>
</dbReference>
<sequence>MATGDDTDVSVFTSCLNQMKEFVVGTGKDEASYMEVDQAEDYEIEYNFKHSQRGIAVVIVNEYFHGHSKRSGAELDRDMLANCFKSLKFDVRVFTNLSGSDTMKVLQGVSLEMCRNTDFDCFAFAISTHGDKISYNDTHKNKVIEEDIVHATDGYIRTADILDVFSDENCKGLEGKPRLFFLQACRGDKLDPGTENYDEIDGYYDKEIITRLPCRKDFLVMYATPPGFFAFRRPKQGSWFVIHLCQILSQASSEKSNLCKLLRWVTKAVGHKIESSAADPTFDKKKQTPCIYSMLVKDIHLA</sequence>
<feature type="domain" description="Caspase family p20" evidence="4">
    <location>
        <begin position="52"/>
        <end position="189"/>
    </location>
</feature>
<comment type="caution">
    <text evidence="5">The sequence shown here is derived from an EMBL/GenBank/DDBJ whole genome shotgun (WGS) entry which is preliminary data.</text>
</comment>
<dbReference type="InterPro" id="IPR011600">
    <property type="entry name" value="Pept_C14_caspase"/>
</dbReference>
<keyword evidence="6" id="KW-1185">Reference proteome</keyword>
<dbReference type="InterPro" id="IPR001309">
    <property type="entry name" value="Pept_C14_p20"/>
</dbReference>
<dbReference type="Pfam" id="PF00656">
    <property type="entry name" value="Peptidase_C14"/>
    <property type="match status" value="1"/>
</dbReference>
<reference evidence="5 6" key="1">
    <citation type="submission" date="2024-01" db="EMBL/GenBank/DDBJ databases">
        <title>The genome of the rayed Mediterranean limpet Patella caerulea (Linnaeus, 1758).</title>
        <authorList>
            <person name="Anh-Thu Weber A."/>
            <person name="Halstead-Nussloch G."/>
        </authorList>
    </citation>
    <scope>NUCLEOTIDE SEQUENCE [LARGE SCALE GENOMIC DNA]</scope>
    <source>
        <strain evidence="5">AATW-2023a</strain>
        <tissue evidence="5">Whole specimen</tissue>
    </source>
</reference>
<dbReference type="PROSITE" id="PS50207">
    <property type="entry name" value="CASPASE_P10"/>
    <property type="match status" value="1"/>
</dbReference>
<dbReference type="Proteomes" id="UP001347796">
    <property type="component" value="Unassembled WGS sequence"/>
</dbReference>
<evidence type="ECO:0000259" key="3">
    <source>
        <dbReference type="PROSITE" id="PS50207"/>
    </source>
</evidence>